<name>A0A238KIJ1_9RHOB</name>
<evidence type="ECO:0000313" key="3">
    <source>
        <dbReference type="Proteomes" id="UP000203464"/>
    </source>
</evidence>
<dbReference type="SUPFAM" id="SSF82866">
    <property type="entry name" value="Multidrug efflux transporter AcrB transmembrane domain"/>
    <property type="match status" value="1"/>
</dbReference>
<feature type="transmembrane region" description="Helical" evidence="1">
    <location>
        <begin position="76"/>
        <end position="95"/>
    </location>
</feature>
<accession>A0A238KIJ1</accession>
<dbReference type="Proteomes" id="UP000203464">
    <property type="component" value="Unassembled WGS sequence"/>
</dbReference>
<protein>
    <submittedName>
        <fullName evidence="2">AcrB/AcrD/AcrF family protein</fullName>
    </submittedName>
</protein>
<dbReference type="GO" id="GO:0042910">
    <property type="term" value="F:xenobiotic transmembrane transporter activity"/>
    <property type="evidence" value="ECO:0007669"/>
    <property type="project" value="TreeGrafter"/>
</dbReference>
<dbReference type="AlphaFoldDB" id="A0A238KIJ1"/>
<keyword evidence="1" id="KW-1133">Transmembrane helix</keyword>
<dbReference type="PANTHER" id="PTHR32063">
    <property type="match status" value="1"/>
</dbReference>
<dbReference type="Gene3D" id="1.20.1640.10">
    <property type="entry name" value="Multidrug efflux transporter AcrB transmembrane domain"/>
    <property type="match status" value="1"/>
</dbReference>
<proteinExistence type="predicted"/>
<keyword evidence="1" id="KW-0812">Transmembrane</keyword>
<dbReference type="Pfam" id="PF00873">
    <property type="entry name" value="ACR_tran"/>
    <property type="match status" value="1"/>
</dbReference>
<dbReference type="InterPro" id="IPR001036">
    <property type="entry name" value="Acrflvin-R"/>
</dbReference>
<keyword evidence="1" id="KW-0472">Membrane</keyword>
<organism evidence="2 3">
    <name type="scientific">Octadecabacter ascidiaceicola</name>
    <dbReference type="NCBI Taxonomy" id="1655543"/>
    <lineage>
        <taxon>Bacteria</taxon>
        <taxon>Pseudomonadati</taxon>
        <taxon>Pseudomonadota</taxon>
        <taxon>Alphaproteobacteria</taxon>
        <taxon>Rhodobacterales</taxon>
        <taxon>Roseobacteraceae</taxon>
        <taxon>Octadecabacter</taxon>
    </lineage>
</organism>
<evidence type="ECO:0000313" key="2">
    <source>
        <dbReference type="EMBL" id="SMX42488.1"/>
    </source>
</evidence>
<reference evidence="3" key="1">
    <citation type="submission" date="2017-05" db="EMBL/GenBank/DDBJ databases">
        <authorList>
            <person name="Rodrigo-Torres L."/>
            <person name="Arahal R. D."/>
            <person name="Lucena T."/>
        </authorList>
    </citation>
    <scope>NUCLEOTIDE SEQUENCE [LARGE SCALE GENOMIC DNA]</scope>
    <source>
        <strain evidence="3">CECT 8868</strain>
    </source>
</reference>
<sequence length="139" mass="15105">MVQVTDGFVLEPQDTLLLRRDRADVITVGADIPRDMTASEVLAEVRDVIEEMDLPSGYTKERGGELESSTDAQASLASQHPFSIITMVLISVLLFNAPRQPIIIWMLIPMAVNGVSLGLLGTGYLYGAPWSFVVVGDVD</sequence>
<dbReference type="EMBL" id="FXYD01000004">
    <property type="protein sequence ID" value="SMX42488.1"/>
    <property type="molecule type" value="Genomic_DNA"/>
</dbReference>
<dbReference type="PANTHER" id="PTHR32063:SF18">
    <property type="entry name" value="CATION EFFLUX SYSTEM PROTEIN"/>
    <property type="match status" value="1"/>
</dbReference>
<gene>
    <name evidence="2" type="ORF">OCA8868_02756</name>
</gene>
<keyword evidence="3" id="KW-1185">Reference proteome</keyword>
<feature type="transmembrane region" description="Helical" evidence="1">
    <location>
        <begin position="102"/>
        <end position="126"/>
    </location>
</feature>
<evidence type="ECO:0000256" key="1">
    <source>
        <dbReference type="SAM" id="Phobius"/>
    </source>
</evidence>
<dbReference type="GO" id="GO:0005886">
    <property type="term" value="C:plasma membrane"/>
    <property type="evidence" value="ECO:0007669"/>
    <property type="project" value="TreeGrafter"/>
</dbReference>
<dbReference type="Gene3D" id="3.30.70.1440">
    <property type="entry name" value="Multidrug efflux transporter AcrB pore domain"/>
    <property type="match status" value="1"/>
</dbReference>